<keyword evidence="1" id="KW-0812">Transmembrane</keyword>
<keyword evidence="1" id="KW-1133">Transmembrane helix</keyword>
<feature type="transmembrane region" description="Helical" evidence="1">
    <location>
        <begin position="21"/>
        <end position="43"/>
    </location>
</feature>
<feature type="transmembrane region" description="Helical" evidence="1">
    <location>
        <begin position="148"/>
        <end position="169"/>
    </location>
</feature>
<feature type="transmembrane region" description="Helical" evidence="1">
    <location>
        <begin position="199"/>
        <end position="220"/>
    </location>
</feature>
<evidence type="ECO:0000256" key="1">
    <source>
        <dbReference type="SAM" id="Phobius"/>
    </source>
</evidence>
<evidence type="ECO:0000313" key="2">
    <source>
        <dbReference type="EMBL" id="NIJ67515.1"/>
    </source>
</evidence>
<keyword evidence="3" id="KW-1185">Reference proteome</keyword>
<reference evidence="2 3" key="1">
    <citation type="submission" date="2020-03" db="EMBL/GenBank/DDBJ databases">
        <title>Genomic Encyclopedia of Type Strains, Phase IV (KMG-IV): sequencing the most valuable type-strain genomes for metagenomic binning, comparative biology and taxonomic classification.</title>
        <authorList>
            <person name="Goeker M."/>
        </authorList>
    </citation>
    <scope>NUCLEOTIDE SEQUENCE [LARGE SCALE GENOMIC DNA]</scope>
    <source>
        <strain evidence="2 3">DSM 4733</strain>
    </source>
</reference>
<comment type="caution">
    <text evidence="2">The sequence shown here is derived from an EMBL/GenBank/DDBJ whole genome shotgun (WGS) entry which is preliminary data.</text>
</comment>
<dbReference type="InterPro" id="IPR005625">
    <property type="entry name" value="PepSY-ass_TM"/>
</dbReference>
<dbReference type="RefSeq" id="WP_341786497.1">
    <property type="nucleotide sequence ID" value="NZ_JAASQV010000008.1"/>
</dbReference>
<protein>
    <submittedName>
        <fullName evidence="2">Putative iron-regulated membrane protein</fullName>
    </submittedName>
</protein>
<feature type="transmembrane region" description="Helical" evidence="1">
    <location>
        <begin position="371"/>
        <end position="392"/>
    </location>
</feature>
<dbReference type="PANTHER" id="PTHR34219:SF1">
    <property type="entry name" value="PEPSY DOMAIN-CONTAINING PROTEIN"/>
    <property type="match status" value="1"/>
</dbReference>
<sequence length="464" mass="50427">MSGPAPARHERWFRAVWRWHFYAGIFCVPFILWLSATGGIYLFKPQIEGWLYAPYAHVAVPGRPMLAPDRIAAAGTAAVPGSVLHKYVLPEAPDDAVQLLVGKGAEETRVWVHPQTGQVLKAVPEEDRFMRVIFRLHGELLAGDRGSALVEIAACWTIVMILTGLFLWWPRGRKGKGPGGILWPRLGAGRRVFWRDMHAVTGLWVSIGAVFLIASGLPWAKNWGDYLRQVRVATGTAAGRQDWSAGSTADAAARVELDKGARAMLDEHAGHHGMTMVHVVPAGPALDRVVGKAMTLGLAAPAEVSPPTRAGGRWLARSQAEDRTRRVSVEIGEDGAVIGSQGFADRHWIDRAVGFGVAVHEGAWLGLLNQLANLTILIGLVTLAVSSLVLWWRRRPHGRLGAPAAKDPLRHSWALVGLTILLGLLMPLFGITLAIAATFELGVRRTAPGLARWLGLRMPDQNVT</sequence>
<evidence type="ECO:0000313" key="3">
    <source>
        <dbReference type="Proteomes" id="UP000564677"/>
    </source>
</evidence>
<organism evidence="2 3">
    <name type="scientific">Sphingomonas leidyi</name>
    <dbReference type="NCBI Taxonomy" id="68569"/>
    <lineage>
        <taxon>Bacteria</taxon>
        <taxon>Pseudomonadati</taxon>
        <taxon>Pseudomonadota</taxon>
        <taxon>Alphaproteobacteria</taxon>
        <taxon>Sphingomonadales</taxon>
        <taxon>Sphingomonadaceae</taxon>
        <taxon>Sphingomonas</taxon>
    </lineage>
</organism>
<name>A0A7X5ZXQ5_9SPHN</name>
<accession>A0A7X5ZXQ5</accession>
<dbReference type="PANTHER" id="PTHR34219">
    <property type="entry name" value="IRON-REGULATED INNER MEMBRANE PROTEIN-RELATED"/>
    <property type="match status" value="1"/>
</dbReference>
<keyword evidence="1" id="KW-0472">Membrane</keyword>
<proteinExistence type="predicted"/>
<gene>
    <name evidence="2" type="ORF">FHR20_004501</name>
</gene>
<dbReference type="AlphaFoldDB" id="A0A7X5ZXQ5"/>
<dbReference type="Pfam" id="PF03929">
    <property type="entry name" value="PepSY_TM"/>
    <property type="match status" value="1"/>
</dbReference>
<dbReference type="EMBL" id="JAASQV010000008">
    <property type="protein sequence ID" value="NIJ67515.1"/>
    <property type="molecule type" value="Genomic_DNA"/>
</dbReference>
<feature type="transmembrane region" description="Helical" evidence="1">
    <location>
        <begin position="413"/>
        <end position="439"/>
    </location>
</feature>
<dbReference type="Proteomes" id="UP000564677">
    <property type="component" value="Unassembled WGS sequence"/>
</dbReference>